<dbReference type="Proteomes" id="UP001057452">
    <property type="component" value="Chromosome 9"/>
</dbReference>
<reference evidence="1" key="1">
    <citation type="submission" date="2022-05" db="EMBL/GenBank/DDBJ databases">
        <title>Chromosome-level genome of Chaenocephalus aceratus.</title>
        <authorList>
            <person name="Park H."/>
        </authorList>
    </citation>
    <scope>NUCLEOTIDE SEQUENCE</scope>
    <source>
        <strain evidence="1">KU_202001</strain>
    </source>
</reference>
<sequence length="142" mass="16647">MSGWRYFVCPVEFNNDSNRFQVDCEPSELFQLQDYTLPSILESFTGTLRRILRQQLQERLQDQKFCQHDPGSRGIIDRFDWQYLMATFVNVYIASFIRGPNPSKVIQQLLALRIDQQLHIFNSLKAHLTEKGFLSALEEVMA</sequence>
<comment type="caution">
    <text evidence="1">The sequence shown here is derived from an EMBL/GenBank/DDBJ whole genome shotgun (WGS) entry which is preliminary data.</text>
</comment>
<evidence type="ECO:0000313" key="1">
    <source>
        <dbReference type="EMBL" id="KAI4820492.1"/>
    </source>
</evidence>
<name>A0ACB9X2Q6_CHAAC</name>
<organism evidence="1 2">
    <name type="scientific">Chaenocephalus aceratus</name>
    <name type="common">Blackfin icefish</name>
    <name type="synonym">Chaenichthys aceratus</name>
    <dbReference type="NCBI Taxonomy" id="36190"/>
    <lineage>
        <taxon>Eukaryota</taxon>
        <taxon>Metazoa</taxon>
        <taxon>Chordata</taxon>
        <taxon>Craniata</taxon>
        <taxon>Vertebrata</taxon>
        <taxon>Euteleostomi</taxon>
        <taxon>Actinopterygii</taxon>
        <taxon>Neopterygii</taxon>
        <taxon>Teleostei</taxon>
        <taxon>Neoteleostei</taxon>
        <taxon>Acanthomorphata</taxon>
        <taxon>Eupercaria</taxon>
        <taxon>Perciformes</taxon>
        <taxon>Notothenioidei</taxon>
        <taxon>Channichthyidae</taxon>
        <taxon>Chaenocephalus</taxon>
    </lineage>
</organism>
<gene>
    <name evidence="1" type="ORF">KUCAC02_028469</name>
</gene>
<protein>
    <submittedName>
        <fullName evidence="1">Uncharacterized protein</fullName>
    </submittedName>
</protein>
<dbReference type="EMBL" id="CM043793">
    <property type="protein sequence ID" value="KAI4820492.1"/>
    <property type="molecule type" value="Genomic_DNA"/>
</dbReference>
<proteinExistence type="predicted"/>
<evidence type="ECO:0000313" key="2">
    <source>
        <dbReference type="Proteomes" id="UP001057452"/>
    </source>
</evidence>
<keyword evidence="2" id="KW-1185">Reference proteome</keyword>
<accession>A0ACB9X2Q6</accession>